<evidence type="ECO:0000313" key="2">
    <source>
        <dbReference type="EMBL" id="TIC69501.1"/>
    </source>
</evidence>
<dbReference type="AlphaFoldDB" id="A0A4T0TVY4"/>
<sequence length="68" mass="7803">MSNLFKQDEFAKKLEPPEEARQLGPPSGPSILKNSSEKQYKPSHERSSDYNQKEYHNSFVFSTKEVVG</sequence>
<protein>
    <submittedName>
        <fullName evidence="2">Uncharacterized protein</fullName>
    </submittedName>
</protein>
<proteinExistence type="predicted"/>
<feature type="region of interest" description="Disordered" evidence="1">
    <location>
        <begin position="1"/>
        <end position="56"/>
    </location>
</feature>
<name>A0A4T0TVY4_9BASI</name>
<feature type="compositionally biased region" description="Basic and acidic residues" evidence="1">
    <location>
        <begin position="1"/>
        <end position="21"/>
    </location>
</feature>
<evidence type="ECO:0000313" key="3">
    <source>
        <dbReference type="Proteomes" id="UP000310708"/>
    </source>
</evidence>
<comment type="caution">
    <text evidence="2">The sequence shown here is derived from an EMBL/GenBank/DDBJ whole genome shotgun (WGS) entry which is preliminary data.</text>
</comment>
<feature type="compositionally biased region" description="Basic and acidic residues" evidence="1">
    <location>
        <begin position="35"/>
        <end position="56"/>
    </location>
</feature>
<gene>
    <name evidence="2" type="ORF">E3Q01_00357</name>
</gene>
<dbReference type="EMBL" id="SPRX01000003">
    <property type="protein sequence ID" value="TIC69501.1"/>
    <property type="molecule type" value="Genomic_DNA"/>
</dbReference>
<reference evidence="2 3" key="1">
    <citation type="submission" date="2019-03" db="EMBL/GenBank/DDBJ databases">
        <title>Sequencing 25 genomes of Wallemia mellicola.</title>
        <authorList>
            <person name="Gostincar C."/>
        </authorList>
    </citation>
    <scope>NUCLEOTIDE SEQUENCE [LARGE SCALE GENOMIC DNA]</scope>
    <source>
        <strain evidence="2 3">EXF-757</strain>
    </source>
</reference>
<evidence type="ECO:0000256" key="1">
    <source>
        <dbReference type="SAM" id="MobiDB-lite"/>
    </source>
</evidence>
<organism evidence="2 3">
    <name type="scientific">Wallemia mellicola</name>
    <dbReference type="NCBI Taxonomy" id="1708541"/>
    <lineage>
        <taxon>Eukaryota</taxon>
        <taxon>Fungi</taxon>
        <taxon>Dikarya</taxon>
        <taxon>Basidiomycota</taxon>
        <taxon>Wallemiomycotina</taxon>
        <taxon>Wallemiomycetes</taxon>
        <taxon>Wallemiales</taxon>
        <taxon>Wallemiaceae</taxon>
        <taxon>Wallemia</taxon>
    </lineage>
</organism>
<dbReference type="Proteomes" id="UP000310708">
    <property type="component" value="Unassembled WGS sequence"/>
</dbReference>
<accession>A0A4T0TVY4</accession>